<evidence type="ECO:0000313" key="5">
    <source>
        <dbReference type="Proteomes" id="UP000053051"/>
    </source>
</evidence>
<keyword evidence="2" id="KW-0472">Membrane</keyword>
<dbReference type="InterPro" id="IPR050811">
    <property type="entry name" value="Phosphate_ABC_transporter"/>
</dbReference>
<keyword evidence="2" id="KW-1133">Transmembrane helix</keyword>
<dbReference type="STRING" id="1165094.RINTHH_3610"/>
<gene>
    <name evidence="4" type="ORF">RINTHH_3610</name>
</gene>
<accession>M1X4P7</accession>
<organism evidence="4 5">
    <name type="scientific">Richelia intracellularis HH01</name>
    <dbReference type="NCBI Taxonomy" id="1165094"/>
    <lineage>
        <taxon>Bacteria</taxon>
        <taxon>Bacillati</taxon>
        <taxon>Cyanobacteriota</taxon>
        <taxon>Cyanophyceae</taxon>
        <taxon>Nostocales</taxon>
        <taxon>Nostocaceae</taxon>
        <taxon>Richelia</taxon>
    </lineage>
</organism>
<dbReference type="InterPro" id="IPR032585">
    <property type="entry name" value="DUF4912"/>
</dbReference>
<comment type="caution">
    <text evidence="4">The sequence shown here is derived from an EMBL/GenBank/DDBJ whole genome shotgun (WGS) entry which is preliminary data.</text>
</comment>
<evidence type="ECO:0000313" key="4">
    <source>
        <dbReference type="EMBL" id="CCH66516.1"/>
    </source>
</evidence>
<dbReference type="Gene3D" id="3.40.190.10">
    <property type="entry name" value="Periplasmic binding protein-like II"/>
    <property type="match status" value="2"/>
</dbReference>
<reference evidence="4 5" key="1">
    <citation type="submission" date="2012-05" db="EMBL/GenBank/DDBJ databases">
        <authorList>
            <person name="Hilton J."/>
        </authorList>
    </citation>
    <scope>NUCLEOTIDE SEQUENCE [LARGE SCALE GENOMIC DNA]</scope>
    <source>
        <strain evidence="4 5">HH01</strain>
    </source>
</reference>
<sequence>MWQKQNKDNRIFRLAVASLLASNAVIILSVTVIEFTRAESTHISTTFELPKNVPMGTKVRIYSSSSMNAINKALQSNFEKQFSGIEIEMTSSHMNMAIKAVLDGKADIAAINHKLTPEEKAQGLEQIVLHEDKIAVVVGKNNPFQGDLTIELFAKIFQGQITSWSELGDYPGKIRLIDHPTKTNIRQALFNHPIFKKSKFSISTNNTNYSIADDTEQIINQLGKDGISYLLNKQVANISAVRVLSLHTIQLDNPKYISFLPSVYIYKRNSSVVANTFLKFITSKLGQDTIQTAINHDSYINTQKVSIRNKTIKKSYSDEVSLESQNSVTLNTGVNTQTNTRYDSSKNRIINSDADKIINVKIPNDDGKSITESITNNIIDNVSKFGDFGWLWQLLLGGLGVLSVLYILGKKTSSKVKPEITSELPGPGNTYNDNYDQISNIKSSQENIADNVSGLHSYTLDLEAPVAVVNPSYPSPYGKQEILSTESHYGQTGSIANLVTGAAIPLDTNGMAQIPITKDKDIQEPRQKFSSETLDMIADAAEPSLMRNSIDSKISLHLIPESQRVARATWRGSQQNGTDQNKQGDEQFILRLYDVTDIDLSYQSPKLIKQNQCKQGDNNLFVDIPLSGRNYMAELGYLHDGDVWFAMANSNIIRVFSTFVGESLANKTNTNLRIKKGMAASTTAGLIPATVDSSSLLRSTTKNDSGGNIYEYPKPPIQDGESSIILVNRTSKWAYASWNVSASQQTELQYQGAKQLSLRLYDVTDIDLSYQEPKLTQQYECDQTTNDRFVAIPNSDRNYMAEIGYTTDEKQWLLLARSSTIRVFSRQGESLWLVADAELLIHGATEPDTKVTVGDYHIKTRPDGTFHLRIPFTDNLIDCIMKAQDSNNGIVKIIHKQFYSDFLDIDGMSH</sequence>
<dbReference type="AlphaFoldDB" id="M1X4P7"/>
<keyword evidence="2" id="KW-0812">Transmembrane</keyword>
<proteinExistence type="predicted"/>
<evidence type="ECO:0000256" key="1">
    <source>
        <dbReference type="ARBA" id="ARBA00022729"/>
    </source>
</evidence>
<name>M1X4P7_9NOST</name>
<feature type="domain" description="PBP" evidence="3">
    <location>
        <begin position="59"/>
        <end position="283"/>
    </location>
</feature>
<dbReference type="Pfam" id="PF12849">
    <property type="entry name" value="PBP_like_2"/>
    <property type="match status" value="1"/>
</dbReference>
<reference evidence="5" key="2">
    <citation type="submission" date="2016-01" db="EMBL/GenBank/DDBJ databases">
        <title>Diatom-associated endosymboitic cyanobacterium lacks core nitrogen metabolism enzymes.</title>
        <authorList>
            <person name="Hilton J.A."/>
            <person name="Foster R.A."/>
            <person name="Tripp H.J."/>
            <person name="Carter B.J."/>
            <person name="Zehr J.P."/>
            <person name="Villareal T.A."/>
        </authorList>
    </citation>
    <scope>NUCLEOTIDE SEQUENCE [LARGE SCALE GENOMIC DNA]</scope>
    <source>
        <strain evidence="5">HH01</strain>
    </source>
</reference>
<evidence type="ECO:0000256" key="2">
    <source>
        <dbReference type="SAM" id="Phobius"/>
    </source>
</evidence>
<dbReference type="PANTHER" id="PTHR30570:SF1">
    <property type="entry name" value="PHOSPHATE-BINDING PROTEIN PSTS"/>
    <property type="match status" value="1"/>
</dbReference>
<evidence type="ECO:0000259" key="3">
    <source>
        <dbReference type="Pfam" id="PF12849"/>
    </source>
</evidence>
<dbReference type="InterPro" id="IPR024370">
    <property type="entry name" value="PBP_domain"/>
</dbReference>
<dbReference type="Proteomes" id="UP000053051">
    <property type="component" value="Unassembled WGS sequence"/>
</dbReference>
<dbReference type="RefSeq" id="WP_008232076.1">
    <property type="nucleotide sequence ID" value="NZ_CAIY01000018.1"/>
</dbReference>
<dbReference type="PANTHER" id="PTHR30570">
    <property type="entry name" value="PERIPLASMIC PHOSPHATE BINDING COMPONENT OF PHOSPHATE ABC TRANSPORTER"/>
    <property type="match status" value="1"/>
</dbReference>
<dbReference type="Pfam" id="PF16258">
    <property type="entry name" value="DUF4912"/>
    <property type="match status" value="2"/>
</dbReference>
<protein>
    <submittedName>
        <fullName evidence="4">Periplasmic binding protein</fullName>
    </submittedName>
</protein>
<feature type="transmembrane region" description="Helical" evidence="2">
    <location>
        <begin position="12"/>
        <end position="33"/>
    </location>
</feature>
<dbReference type="EMBL" id="CAIY01000018">
    <property type="protein sequence ID" value="CCH66516.1"/>
    <property type="molecule type" value="Genomic_DNA"/>
</dbReference>
<dbReference type="SUPFAM" id="SSF53850">
    <property type="entry name" value="Periplasmic binding protein-like II"/>
    <property type="match status" value="1"/>
</dbReference>
<dbReference type="OrthoDB" id="417618at2"/>
<keyword evidence="1" id="KW-0732">Signal</keyword>
<keyword evidence="5" id="KW-1185">Reference proteome</keyword>